<dbReference type="InterPro" id="IPR001851">
    <property type="entry name" value="ABC_transp_permease"/>
</dbReference>
<protein>
    <submittedName>
        <fullName evidence="7">Nucleoside ABC transporter membrane protein</fullName>
    </submittedName>
</protein>
<accession>A0A3D9PZ32</accession>
<dbReference type="EMBL" id="QTTN01000070">
    <property type="protein sequence ID" value="REE55400.1"/>
    <property type="molecule type" value="Genomic_DNA"/>
</dbReference>
<dbReference type="GO" id="GO:0005886">
    <property type="term" value="C:plasma membrane"/>
    <property type="evidence" value="ECO:0007669"/>
    <property type="project" value="UniProtKB-SubCell"/>
</dbReference>
<evidence type="ECO:0000256" key="1">
    <source>
        <dbReference type="ARBA" id="ARBA00004651"/>
    </source>
</evidence>
<dbReference type="PANTHER" id="PTHR43370:SF1">
    <property type="entry name" value="GUANOSINE ABC TRANSPORTER PERMEASE PROTEIN NUPQ"/>
    <property type="match status" value="1"/>
</dbReference>
<evidence type="ECO:0000256" key="5">
    <source>
        <dbReference type="ARBA" id="ARBA00023136"/>
    </source>
</evidence>
<proteinExistence type="predicted"/>
<feature type="transmembrane region" description="Helical" evidence="6">
    <location>
        <begin position="37"/>
        <end position="57"/>
    </location>
</feature>
<organism evidence="7 8">
    <name type="scientific">Paenibacillus taihuensis</name>
    <dbReference type="NCBI Taxonomy" id="1156355"/>
    <lineage>
        <taxon>Bacteria</taxon>
        <taxon>Bacillati</taxon>
        <taxon>Bacillota</taxon>
        <taxon>Bacilli</taxon>
        <taxon>Bacillales</taxon>
        <taxon>Paenibacillaceae</taxon>
        <taxon>Paenibacillus</taxon>
    </lineage>
</organism>
<evidence type="ECO:0000256" key="6">
    <source>
        <dbReference type="SAM" id="Phobius"/>
    </source>
</evidence>
<gene>
    <name evidence="7" type="ORF">A8990_17013</name>
</gene>
<keyword evidence="5 6" id="KW-0472">Membrane</keyword>
<evidence type="ECO:0000256" key="2">
    <source>
        <dbReference type="ARBA" id="ARBA00022475"/>
    </source>
</evidence>
<dbReference type="Pfam" id="PF02653">
    <property type="entry name" value="BPD_transp_2"/>
    <property type="match status" value="1"/>
</dbReference>
<dbReference type="PANTHER" id="PTHR43370">
    <property type="entry name" value="SUGAR ABC TRANSPORTER INTEGRAL MEMBRANE PROTEIN-RELATED"/>
    <property type="match status" value="1"/>
</dbReference>
<evidence type="ECO:0000313" key="8">
    <source>
        <dbReference type="Proteomes" id="UP000256304"/>
    </source>
</evidence>
<dbReference type="RefSeq" id="WP_116192791.1">
    <property type="nucleotide sequence ID" value="NZ_QTTN01000070.1"/>
</dbReference>
<feature type="transmembrane region" description="Helical" evidence="6">
    <location>
        <begin position="154"/>
        <end position="172"/>
    </location>
</feature>
<feature type="transmembrane region" description="Helical" evidence="6">
    <location>
        <begin position="228"/>
        <end position="246"/>
    </location>
</feature>
<dbReference type="OrthoDB" id="9792579at2"/>
<dbReference type="Proteomes" id="UP000256304">
    <property type="component" value="Unassembled WGS sequence"/>
</dbReference>
<dbReference type="GO" id="GO:0022857">
    <property type="term" value="F:transmembrane transporter activity"/>
    <property type="evidence" value="ECO:0007669"/>
    <property type="project" value="InterPro"/>
</dbReference>
<dbReference type="CDD" id="cd06580">
    <property type="entry name" value="TM_PBP1_transp_TpRbsC_like"/>
    <property type="match status" value="1"/>
</dbReference>
<feature type="transmembrane region" description="Helical" evidence="6">
    <location>
        <begin position="12"/>
        <end position="30"/>
    </location>
</feature>
<evidence type="ECO:0000256" key="4">
    <source>
        <dbReference type="ARBA" id="ARBA00022989"/>
    </source>
</evidence>
<comment type="caution">
    <text evidence="7">The sequence shown here is derived from an EMBL/GenBank/DDBJ whole genome shotgun (WGS) entry which is preliminary data.</text>
</comment>
<evidence type="ECO:0000256" key="3">
    <source>
        <dbReference type="ARBA" id="ARBA00022692"/>
    </source>
</evidence>
<feature type="transmembrane region" description="Helical" evidence="6">
    <location>
        <begin position="253"/>
        <end position="276"/>
    </location>
</feature>
<feature type="transmembrane region" description="Helical" evidence="6">
    <location>
        <begin position="203"/>
        <end position="222"/>
    </location>
</feature>
<keyword evidence="8" id="KW-1185">Reference proteome</keyword>
<dbReference type="AlphaFoldDB" id="A0A3D9PZ32"/>
<evidence type="ECO:0000313" key="7">
    <source>
        <dbReference type="EMBL" id="REE55400.1"/>
    </source>
</evidence>
<feature type="transmembrane region" description="Helical" evidence="6">
    <location>
        <begin position="99"/>
        <end position="117"/>
    </location>
</feature>
<comment type="subcellular location">
    <subcellularLocation>
        <location evidence="1">Cell membrane</location>
        <topology evidence="1">Multi-pass membrane protein</topology>
    </subcellularLocation>
</comment>
<keyword evidence="3 6" id="KW-0812">Transmembrane</keyword>
<sequence length="318" mass="33886">MWTTIEQIFPYAIKFTIPLLIVALGGLFSERSGIVNIGLEGLMVIGSFASAFTIYKLETAWPGHTLTSIYIGILVATAAGLVFSLLHAFASIHLNANQVISGTAINMIAGALTVFLSRNITGSGNIRMTNPLPPFDVWGLHKIPVLGPLIFTNTYWTTWVILLIVLFSSLLLRKTAFGLRLRACGEYPQAAEAAGVNVRKMRYIGVLISGAFAGLGGAIHLVTIAGEFNGTVSGLGFLALAALIFGQWRPIGILGATLFFGFASTIANVSQVIPALTEFPPILLKVFPYAITLIALVVFSKTSQAPKAAGEVFDSGKR</sequence>
<keyword evidence="4 6" id="KW-1133">Transmembrane helix</keyword>
<feature type="transmembrane region" description="Helical" evidence="6">
    <location>
        <begin position="69"/>
        <end position="92"/>
    </location>
</feature>
<name>A0A3D9PZ32_9BACL</name>
<feature type="transmembrane region" description="Helical" evidence="6">
    <location>
        <begin position="282"/>
        <end position="299"/>
    </location>
</feature>
<reference evidence="7 8" key="1">
    <citation type="submission" date="2018-08" db="EMBL/GenBank/DDBJ databases">
        <title>Genomic Encyclopedia of Type Strains, Phase III (KMG-III): the genomes of soil and plant-associated and newly described type strains.</title>
        <authorList>
            <person name="Whitman W."/>
        </authorList>
    </citation>
    <scope>NUCLEOTIDE SEQUENCE [LARGE SCALE GENOMIC DNA]</scope>
    <source>
        <strain evidence="7 8">CGMCC 1.10966</strain>
    </source>
</reference>
<keyword evidence="2" id="KW-1003">Cell membrane</keyword>